<proteinExistence type="predicted"/>
<dbReference type="EnsemblPlants" id="Pp3c3_36490V3.1">
    <property type="protein sequence ID" value="PAC:32942669.CDS.1"/>
    <property type="gene ID" value="Pp3c3_36490"/>
</dbReference>
<reference evidence="1 3" key="1">
    <citation type="journal article" date="2008" name="Science">
        <title>The Physcomitrella genome reveals evolutionary insights into the conquest of land by plants.</title>
        <authorList>
            <person name="Rensing S."/>
            <person name="Lang D."/>
            <person name="Zimmer A."/>
            <person name="Terry A."/>
            <person name="Salamov A."/>
            <person name="Shapiro H."/>
            <person name="Nishiyama T."/>
            <person name="Perroud P.-F."/>
            <person name="Lindquist E."/>
            <person name="Kamisugi Y."/>
            <person name="Tanahashi T."/>
            <person name="Sakakibara K."/>
            <person name="Fujita T."/>
            <person name="Oishi K."/>
            <person name="Shin-I T."/>
            <person name="Kuroki Y."/>
            <person name="Toyoda A."/>
            <person name="Suzuki Y."/>
            <person name="Hashimoto A."/>
            <person name="Yamaguchi K."/>
            <person name="Sugano A."/>
            <person name="Kohara Y."/>
            <person name="Fujiyama A."/>
            <person name="Anterola A."/>
            <person name="Aoki S."/>
            <person name="Ashton N."/>
            <person name="Barbazuk W.B."/>
            <person name="Barker E."/>
            <person name="Bennetzen J."/>
            <person name="Bezanilla M."/>
            <person name="Blankenship R."/>
            <person name="Cho S.H."/>
            <person name="Dutcher S."/>
            <person name="Estelle M."/>
            <person name="Fawcett J.A."/>
            <person name="Gundlach H."/>
            <person name="Hanada K."/>
            <person name="Heyl A."/>
            <person name="Hicks K.A."/>
            <person name="Hugh J."/>
            <person name="Lohr M."/>
            <person name="Mayer K."/>
            <person name="Melkozernov A."/>
            <person name="Murata T."/>
            <person name="Nelson D."/>
            <person name="Pils B."/>
            <person name="Prigge M."/>
            <person name="Reiss B."/>
            <person name="Renner T."/>
            <person name="Rombauts S."/>
            <person name="Rushton P."/>
            <person name="Sanderfoot A."/>
            <person name="Schween G."/>
            <person name="Shiu S.-H."/>
            <person name="Stueber K."/>
            <person name="Theodoulou F.L."/>
            <person name="Tu H."/>
            <person name="Van de Peer Y."/>
            <person name="Verrier P.J."/>
            <person name="Waters E."/>
            <person name="Wood A."/>
            <person name="Yang L."/>
            <person name="Cove D."/>
            <person name="Cuming A."/>
            <person name="Hasebe M."/>
            <person name="Lucas S."/>
            <person name="Mishler D.B."/>
            <person name="Reski R."/>
            <person name="Grigoriev I."/>
            <person name="Quatrano R.S."/>
            <person name="Boore J.L."/>
        </authorList>
    </citation>
    <scope>NUCLEOTIDE SEQUENCE [LARGE SCALE GENOMIC DNA]</scope>
    <source>
        <strain evidence="2 3">cv. Gransden 2004</strain>
    </source>
</reference>
<organism evidence="1">
    <name type="scientific">Physcomitrium patens</name>
    <name type="common">Spreading-leaved earth moss</name>
    <name type="synonym">Physcomitrella patens</name>
    <dbReference type="NCBI Taxonomy" id="3218"/>
    <lineage>
        <taxon>Eukaryota</taxon>
        <taxon>Viridiplantae</taxon>
        <taxon>Streptophyta</taxon>
        <taxon>Embryophyta</taxon>
        <taxon>Bryophyta</taxon>
        <taxon>Bryophytina</taxon>
        <taxon>Bryopsida</taxon>
        <taxon>Funariidae</taxon>
        <taxon>Funariales</taxon>
        <taxon>Funariaceae</taxon>
        <taxon>Physcomitrium</taxon>
    </lineage>
</organism>
<dbReference type="InParanoid" id="A0A2K1KXI9"/>
<dbReference type="EMBL" id="ABEU02000003">
    <property type="protein sequence ID" value="PNR58470.1"/>
    <property type="molecule type" value="Genomic_DNA"/>
</dbReference>
<dbReference type="AlphaFoldDB" id="A0A2K1KXI9"/>
<reference evidence="1 3" key="2">
    <citation type="journal article" date="2018" name="Plant J.">
        <title>The Physcomitrella patens chromosome-scale assembly reveals moss genome structure and evolution.</title>
        <authorList>
            <person name="Lang D."/>
            <person name="Ullrich K.K."/>
            <person name="Murat F."/>
            <person name="Fuchs J."/>
            <person name="Jenkins J."/>
            <person name="Haas F.B."/>
            <person name="Piednoel M."/>
            <person name="Gundlach H."/>
            <person name="Van Bel M."/>
            <person name="Meyberg R."/>
            <person name="Vives C."/>
            <person name="Morata J."/>
            <person name="Symeonidi A."/>
            <person name="Hiss M."/>
            <person name="Muchero W."/>
            <person name="Kamisugi Y."/>
            <person name="Saleh O."/>
            <person name="Blanc G."/>
            <person name="Decker E.L."/>
            <person name="van Gessel N."/>
            <person name="Grimwood J."/>
            <person name="Hayes R.D."/>
            <person name="Graham S.W."/>
            <person name="Gunter L.E."/>
            <person name="McDaniel S.F."/>
            <person name="Hoernstein S.N.W."/>
            <person name="Larsson A."/>
            <person name="Li F.W."/>
            <person name="Perroud P.F."/>
            <person name="Phillips J."/>
            <person name="Ranjan P."/>
            <person name="Rokshar D.S."/>
            <person name="Rothfels C.J."/>
            <person name="Schneider L."/>
            <person name="Shu S."/>
            <person name="Stevenson D.W."/>
            <person name="Thummler F."/>
            <person name="Tillich M."/>
            <person name="Villarreal Aguilar J.C."/>
            <person name="Widiez T."/>
            <person name="Wong G.K."/>
            <person name="Wymore A."/>
            <person name="Zhang Y."/>
            <person name="Zimmer A.D."/>
            <person name="Quatrano R.S."/>
            <person name="Mayer K.F.X."/>
            <person name="Goodstein D."/>
            <person name="Casacuberta J.M."/>
            <person name="Vandepoele K."/>
            <person name="Reski R."/>
            <person name="Cuming A.C."/>
            <person name="Tuskan G.A."/>
            <person name="Maumus F."/>
            <person name="Salse J."/>
            <person name="Schmutz J."/>
            <person name="Rensing S.A."/>
        </authorList>
    </citation>
    <scope>NUCLEOTIDE SEQUENCE [LARGE SCALE GENOMIC DNA]</scope>
    <source>
        <strain evidence="2 3">cv. Gransden 2004</strain>
    </source>
</reference>
<gene>
    <name evidence="1" type="ORF">PHYPA_005465</name>
</gene>
<dbReference type="Proteomes" id="UP000006727">
    <property type="component" value="Chromosome 3"/>
</dbReference>
<dbReference type="PaxDb" id="3218-PP1S96_65V6.1"/>
<accession>A0A2K1KXI9</accession>
<reference evidence="2" key="3">
    <citation type="submission" date="2020-12" db="UniProtKB">
        <authorList>
            <consortium name="EnsemblPlants"/>
        </authorList>
    </citation>
    <scope>IDENTIFICATION</scope>
</reference>
<evidence type="ECO:0000313" key="3">
    <source>
        <dbReference type="Proteomes" id="UP000006727"/>
    </source>
</evidence>
<evidence type="ECO:0000313" key="2">
    <source>
        <dbReference type="EnsemblPlants" id="PAC:32942669.CDS.1"/>
    </source>
</evidence>
<keyword evidence="3" id="KW-1185">Reference proteome</keyword>
<name>A0A2K1KXI9_PHYPA</name>
<protein>
    <submittedName>
        <fullName evidence="1 2">Uncharacterized protein</fullName>
    </submittedName>
</protein>
<dbReference type="Gramene" id="Pp3c3_36490V3.1">
    <property type="protein sequence ID" value="PAC:32942669.CDS.1"/>
    <property type="gene ID" value="Pp3c3_36490"/>
</dbReference>
<evidence type="ECO:0000313" key="1">
    <source>
        <dbReference type="EMBL" id="PNR58470.1"/>
    </source>
</evidence>
<sequence length="56" mass="6099">MAAKYCTCSILRGLTIKAGVSPRLLGFRQLEVADSASPSLPLIYSLLFPFHFDEGP</sequence>